<keyword evidence="4" id="KW-0648">Protein biosynthesis</keyword>
<comment type="similarity">
    <text evidence="1">Belongs to the TRAFAC class translation factor GTPase superfamily. Classic translation factor GTPase family. IF-2 subfamily.</text>
</comment>
<gene>
    <name evidence="7" type="primary">infB</name>
    <name evidence="7" type="ordered locus">TPPCIT_070</name>
</gene>
<sequence>MPARTQTVPIEPRYFAGAPAGVASIARRPAVVAFVGHVDHGKTTLMSALAGAGTARSEAGGITQNIYAYNTTAHGAKFVLVDTPGHSAFAPSSRRGIALSDIVVLVVAADSEPDERSVHAVLAAAGRDRQLVVAITKADRDAASTGARRVLRRCEALISAGKARVRPRFVCLSAQSGSGMPEMLQALRAASGDLRLLTVRRAPAHGVILDATVSGRAGVEVTMLVQIGELSIGDRLTIRGACGCIRSLTSTSGSQVASALPYSVVVAQCMARAPIPGQRFMSTSRRHCRQQVYRATYRLHRTPNASATQYALAQRARYVVRARNHALLAAALRVIRSVPTHSPAPMVVRAGLGPASPSDAAIAAATGAVIITIGMAEQSKRPSCEPCAQRFCTVYELRSALLARSDAHNVRVNSPACRACVVRLFCNEVRGAILGCRVLYGKLRASCHASILRSGAEIGRCEIGSLRLFREDVMEVQCGAECGVCAKGIRPPALELSVGDELVVHNSNCDASKQ</sequence>
<feature type="domain" description="Tr-type G" evidence="6">
    <location>
        <begin position="27"/>
        <end position="195"/>
    </location>
</feature>
<evidence type="ECO:0000259" key="6">
    <source>
        <dbReference type="PROSITE" id="PS51722"/>
    </source>
</evidence>
<dbReference type="EMBL" id="CP002244">
    <property type="protein sequence ID" value="AEI75131.1"/>
    <property type="molecule type" value="Genomic_DNA"/>
</dbReference>
<dbReference type="InterPro" id="IPR027417">
    <property type="entry name" value="P-loop_NTPase"/>
</dbReference>
<evidence type="ECO:0000256" key="5">
    <source>
        <dbReference type="ARBA" id="ARBA00023134"/>
    </source>
</evidence>
<dbReference type="PROSITE" id="PS51722">
    <property type="entry name" value="G_TR_2"/>
    <property type="match status" value="1"/>
</dbReference>
<dbReference type="SUPFAM" id="SSF50447">
    <property type="entry name" value="Translation proteins"/>
    <property type="match status" value="2"/>
</dbReference>
<evidence type="ECO:0000256" key="3">
    <source>
        <dbReference type="ARBA" id="ARBA00022741"/>
    </source>
</evidence>
<dbReference type="PANTHER" id="PTHR43381:SF5">
    <property type="entry name" value="TR-TYPE G DOMAIN-CONTAINING PROTEIN"/>
    <property type="match status" value="1"/>
</dbReference>
<reference key="1">
    <citation type="submission" date="2010-09" db="EMBL/GenBank/DDBJ databases">
        <title>An interdependent metabolic patchwork in the nested three-way symbiosis of mealybugs.</title>
        <authorList>
            <person name="McCutcheon J.P."/>
            <person name="von Dohlen C.D."/>
        </authorList>
    </citation>
    <scope>NUCLEOTIDE SEQUENCE</scope>
    <source>
        <strain>PCIT</strain>
    </source>
</reference>
<dbReference type="InterPro" id="IPR009000">
    <property type="entry name" value="Transl_B-barrel_sf"/>
</dbReference>
<dbReference type="Pfam" id="PF00009">
    <property type="entry name" value="GTP_EFTU"/>
    <property type="match status" value="1"/>
</dbReference>
<dbReference type="GO" id="GO:0003924">
    <property type="term" value="F:GTPase activity"/>
    <property type="evidence" value="ECO:0007669"/>
    <property type="project" value="InterPro"/>
</dbReference>
<keyword evidence="2 7" id="KW-0396">Initiation factor</keyword>
<dbReference type="GO" id="GO:0005525">
    <property type="term" value="F:GTP binding"/>
    <property type="evidence" value="ECO:0007669"/>
    <property type="project" value="UniProtKB-KW"/>
</dbReference>
<reference evidence="7 8" key="2">
    <citation type="journal article" date="2011" name="Curr. Biol.">
        <title>An interdependent metabolic patchwork in the nested symbiosis of mealybugs.</title>
        <authorList>
            <person name="McCutcheon J.P."/>
            <person name="von Dohlen C.D."/>
        </authorList>
    </citation>
    <scope>NUCLEOTIDE SEQUENCE [LARGE SCALE GENOMIC DNA]</scope>
    <source>
        <strain evidence="7 8">PCIT</strain>
    </source>
</reference>
<dbReference type="HOGENOM" id="CLU_529652_0_0_4"/>
<dbReference type="KEGG" id="tpn:TPPCIT_070"/>
<dbReference type="Proteomes" id="UP000000505">
    <property type="component" value="Chromosome"/>
</dbReference>
<proteinExistence type="inferred from homology"/>
<dbReference type="GO" id="GO:0005737">
    <property type="term" value="C:cytoplasm"/>
    <property type="evidence" value="ECO:0007669"/>
    <property type="project" value="TreeGrafter"/>
</dbReference>
<name>F7XYF5_TREPP</name>
<dbReference type="InterPro" id="IPR015760">
    <property type="entry name" value="TIF_IF2"/>
</dbReference>
<dbReference type="Gene3D" id="3.40.50.300">
    <property type="entry name" value="P-loop containing nucleotide triphosphate hydrolases"/>
    <property type="match status" value="1"/>
</dbReference>
<dbReference type="PANTHER" id="PTHR43381">
    <property type="entry name" value="TRANSLATION INITIATION FACTOR IF-2-RELATED"/>
    <property type="match status" value="1"/>
</dbReference>
<keyword evidence="5" id="KW-0342">GTP-binding</keyword>
<dbReference type="OrthoDB" id="9811804at2"/>
<dbReference type="InterPro" id="IPR005225">
    <property type="entry name" value="Small_GTP-bd"/>
</dbReference>
<evidence type="ECO:0000256" key="1">
    <source>
        <dbReference type="ARBA" id="ARBA00007733"/>
    </source>
</evidence>
<evidence type="ECO:0000313" key="8">
    <source>
        <dbReference type="Proteomes" id="UP000000505"/>
    </source>
</evidence>
<dbReference type="AlphaFoldDB" id="F7XYF5"/>
<evidence type="ECO:0000256" key="2">
    <source>
        <dbReference type="ARBA" id="ARBA00022540"/>
    </source>
</evidence>
<evidence type="ECO:0000256" key="4">
    <source>
        <dbReference type="ARBA" id="ARBA00022917"/>
    </source>
</evidence>
<accession>F7XYF5</accession>
<dbReference type="GO" id="GO:0003743">
    <property type="term" value="F:translation initiation factor activity"/>
    <property type="evidence" value="ECO:0007669"/>
    <property type="project" value="UniProtKB-KW"/>
</dbReference>
<keyword evidence="3" id="KW-0547">Nucleotide-binding</keyword>
<protein>
    <submittedName>
        <fullName evidence="7">Putative translation initiation factor IF-2</fullName>
    </submittedName>
</protein>
<evidence type="ECO:0000313" key="7">
    <source>
        <dbReference type="EMBL" id="AEI75131.1"/>
    </source>
</evidence>
<dbReference type="SUPFAM" id="SSF52540">
    <property type="entry name" value="P-loop containing nucleoside triphosphate hydrolases"/>
    <property type="match status" value="1"/>
</dbReference>
<organism evidence="7 8">
    <name type="scientific">Tremblaya princeps (strain PCIT)</name>
    <dbReference type="NCBI Taxonomy" id="891398"/>
    <lineage>
        <taxon>Bacteria</taxon>
        <taxon>Pseudomonadati</taxon>
        <taxon>Pseudomonadota</taxon>
        <taxon>Betaproteobacteria</taxon>
        <taxon>Candidatus Tremblayella</taxon>
    </lineage>
</organism>
<dbReference type="Gene3D" id="2.40.30.10">
    <property type="entry name" value="Translation factors"/>
    <property type="match status" value="2"/>
</dbReference>
<dbReference type="InterPro" id="IPR000795">
    <property type="entry name" value="T_Tr_GTP-bd_dom"/>
</dbReference>
<dbReference type="NCBIfam" id="TIGR00231">
    <property type="entry name" value="small_GTP"/>
    <property type="match status" value="1"/>
</dbReference>